<feature type="domain" description="SMP-30/Gluconolactonase/LRE-like region" evidence="2">
    <location>
        <begin position="17"/>
        <end position="266"/>
    </location>
</feature>
<dbReference type="PANTHER" id="PTHR10907">
    <property type="entry name" value="REGUCALCIN"/>
    <property type="match status" value="1"/>
</dbReference>
<reference evidence="3 4" key="1">
    <citation type="submission" date="2023-06" db="EMBL/GenBank/DDBJ databases">
        <title>Pelomonas sp. APW6 16S ribosomal RNA gene genome sequencing and assembly.</title>
        <authorList>
            <person name="Woo H."/>
        </authorList>
    </citation>
    <scope>NUCLEOTIDE SEQUENCE [LARGE SCALE GENOMIC DNA]</scope>
    <source>
        <strain evidence="3 4">APW6</strain>
    </source>
</reference>
<keyword evidence="3" id="KW-0378">Hydrolase</keyword>
<protein>
    <submittedName>
        <fullName evidence="3">SMP-30/gluconolactonase/LRE family protein</fullName>
        <ecNumber evidence="3">3.1.1.99</ecNumber>
    </submittedName>
</protein>
<gene>
    <name evidence="3" type="ORF">QRD43_00590</name>
</gene>
<name>A0ABT7LDX1_9BURK</name>
<dbReference type="InterPro" id="IPR011042">
    <property type="entry name" value="6-blade_b-propeller_TolB-like"/>
</dbReference>
<dbReference type="Gene3D" id="2.120.10.30">
    <property type="entry name" value="TolB, C-terminal domain"/>
    <property type="match status" value="1"/>
</dbReference>
<evidence type="ECO:0000256" key="1">
    <source>
        <dbReference type="ARBA" id="ARBA00008853"/>
    </source>
</evidence>
<dbReference type="GO" id="GO:0016787">
    <property type="term" value="F:hydrolase activity"/>
    <property type="evidence" value="ECO:0007669"/>
    <property type="project" value="UniProtKB-KW"/>
</dbReference>
<dbReference type="PANTHER" id="PTHR10907:SF47">
    <property type="entry name" value="REGUCALCIN"/>
    <property type="match status" value="1"/>
</dbReference>
<evidence type="ECO:0000259" key="2">
    <source>
        <dbReference type="Pfam" id="PF08450"/>
    </source>
</evidence>
<dbReference type="EC" id="3.1.1.99" evidence="3"/>
<keyword evidence="4" id="KW-1185">Reference proteome</keyword>
<proteinExistence type="inferred from homology"/>
<dbReference type="InterPro" id="IPR005511">
    <property type="entry name" value="SMP-30"/>
</dbReference>
<dbReference type="Pfam" id="PF08450">
    <property type="entry name" value="SGL"/>
    <property type="match status" value="1"/>
</dbReference>
<comment type="caution">
    <text evidence="3">The sequence shown here is derived from an EMBL/GenBank/DDBJ whole genome shotgun (WGS) entry which is preliminary data.</text>
</comment>
<dbReference type="SUPFAM" id="SSF63829">
    <property type="entry name" value="Calcium-dependent phosphotriesterase"/>
    <property type="match status" value="1"/>
</dbReference>
<evidence type="ECO:0000313" key="4">
    <source>
        <dbReference type="Proteomes" id="UP001238603"/>
    </source>
</evidence>
<dbReference type="InterPro" id="IPR013658">
    <property type="entry name" value="SGL"/>
</dbReference>
<organism evidence="3 4">
    <name type="scientific">Roseateles subflavus</name>
    <dbReference type="NCBI Taxonomy" id="3053353"/>
    <lineage>
        <taxon>Bacteria</taxon>
        <taxon>Pseudomonadati</taxon>
        <taxon>Pseudomonadota</taxon>
        <taxon>Betaproteobacteria</taxon>
        <taxon>Burkholderiales</taxon>
        <taxon>Sphaerotilaceae</taxon>
        <taxon>Roseateles</taxon>
    </lineage>
</organism>
<dbReference type="Proteomes" id="UP001238603">
    <property type="component" value="Unassembled WGS sequence"/>
</dbReference>
<dbReference type="PRINTS" id="PR01790">
    <property type="entry name" value="SMP30FAMILY"/>
</dbReference>
<accession>A0ABT7LDX1</accession>
<evidence type="ECO:0000313" key="3">
    <source>
        <dbReference type="EMBL" id="MDL5030385.1"/>
    </source>
</evidence>
<comment type="similarity">
    <text evidence="1">Belongs to the SMP-30/CGR1 family.</text>
</comment>
<dbReference type="EMBL" id="JASVDS010000001">
    <property type="protein sequence ID" value="MDL5030385.1"/>
    <property type="molecule type" value="Genomic_DNA"/>
</dbReference>
<sequence length="300" mass="32162">MTALPVLSPVHPHAAGLGESPLWHPQEQALYWVDIPGQALLRLRADGATLDRWALPSEPGCIARRASGGLLMARRDGVHAFDPATGESQRLIAPPYDPARQRFNDGKADPQGRWWIGGIDDARAPEAFFYRLDRQGCAAVLPGVSTGNGLAFSPDGRRLYHSDTKAHTVFVRDYEPATGVPGEARVLARFAPREAGQPLSAYGGRPDGAAVDAQGAYWVAMFEGQRLLRLSPAGDVLAEIPLPVRCPTMPAFGGADLRTLYLTTARQGRPADELAAQPLAGCVLQMRVEVPGLPVPAVDL</sequence>
<dbReference type="RefSeq" id="WP_285980523.1">
    <property type="nucleotide sequence ID" value="NZ_JASVDS010000001.1"/>
</dbReference>